<evidence type="ECO:0000313" key="3">
    <source>
        <dbReference type="Proteomes" id="UP001596122"/>
    </source>
</evidence>
<dbReference type="InterPro" id="IPR021139">
    <property type="entry name" value="NYN"/>
</dbReference>
<dbReference type="CDD" id="cd10146">
    <property type="entry name" value="LabA_like_C"/>
    <property type="match status" value="1"/>
</dbReference>
<accession>A0ABW0GLI2</accession>
<sequence>MGSRAAQVAVFIDAENLAVGAHAALPGRENPVPYEALELLCRDYGDAVIRRAYADWSRPQSGRYQEDLALNGVDLVQVARFGTQQKNAADVRMAVDAMETLIAHPDVATFVLVAGDGDYSPLVQKLREFGKRVVGVGTEASASKRLVSVCSEYKYWATLVAAVDPTARPTVDSAFRLAEARPLLVAALERSSSSSGLASWVKNSMLSLDPSFDERNYGCRSFRDFLDRFPAHVVVEQGEADVRVTLRRPTRTGRSTATA</sequence>
<evidence type="ECO:0000259" key="1">
    <source>
        <dbReference type="PROSITE" id="PS51644"/>
    </source>
</evidence>
<evidence type="ECO:0000313" key="2">
    <source>
        <dbReference type="EMBL" id="MFC5379311.1"/>
    </source>
</evidence>
<dbReference type="CDD" id="cd11297">
    <property type="entry name" value="PIN_LabA-like_N_1"/>
    <property type="match status" value="1"/>
</dbReference>
<dbReference type="Gene3D" id="3.30.420.610">
    <property type="entry name" value="LOTUS domain-like"/>
    <property type="match status" value="1"/>
</dbReference>
<proteinExistence type="predicted"/>
<dbReference type="Gene3D" id="3.40.50.1010">
    <property type="entry name" value="5'-nuclease"/>
    <property type="match status" value="1"/>
</dbReference>
<dbReference type="Proteomes" id="UP001596122">
    <property type="component" value="Unassembled WGS sequence"/>
</dbReference>
<comment type="caution">
    <text evidence="2">The sequence shown here is derived from an EMBL/GenBank/DDBJ whole genome shotgun (WGS) entry which is preliminary data.</text>
</comment>
<organism evidence="2 3">
    <name type="scientific">Aquipuribacter nitratireducens</name>
    <dbReference type="NCBI Taxonomy" id="650104"/>
    <lineage>
        <taxon>Bacteria</taxon>
        <taxon>Bacillati</taxon>
        <taxon>Actinomycetota</taxon>
        <taxon>Actinomycetes</taxon>
        <taxon>Micrococcales</taxon>
        <taxon>Intrasporangiaceae</taxon>
        <taxon>Aquipuribacter</taxon>
    </lineage>
</organism>
<dbReference type="InterPro" id="IPR025605">
    <property type="entry name" value="OST-HTH/LOTUS_dom"/>
</dbReference>
<protein>
    <submittedName>
        <fullName evidence="2">NYN domain-containing protein</fullName>
    </submittedName>
</protein>
<reference evidence="3" key="1">
    <citation type="journal article" date="2019" name="Int. J. Syst. Evol. Microbiol.">
        <title>The Global Catalogue of Microorganisms (GCM) 10K type strain sequencing project: providing services to taxonomists for standard genome sequencing and annotation.</title>
        <authorList>
            <consortium name="The Broad Institute Genomics Platform"/>
            <consortium name="The Broad Institute Genome Sequencing Center for Infectious Disease"/>
            <person name="Wu L."/>
            <person name="Ma J."/>
        </authorList>
    </citation>
    <scope>NUCLEOTIDE SEQUENCE [LARGE SCALE GENOMIC DNA]</scope>
    <source>
        <strain evidence="3">CCUG 43114</strain>
    </source>
</reference>
<name>A0ABW0GLI2_9MICO</name>
<gene>
    <name evidence="2" type="ORF">ACFPJ6_00755</name>
</gene>
<dbReference type="RefSeq" id="WP_340266582.1">
    <property type="nucleotide sequence ID" value="NZ_JBBEOG010000001.1"/>
</dbReference>
<dbReference type="Pfam" id="PF12872">
    <property type="entry name" value="OST-HTH"/>
    <property type="match status" value="1"/>
</dbReference>
<keyword evidence="3" id="KW-1185">Reference proteome</keyword>
<dbReference type="PANTHER" id="PTHR35811">
    <property type="entry name" value="SLR1870 PROTEIN"/>
    <property type="match status" value="1"/>
</dbReference>
<feature type="domain" description="HTH OST-type" evidence="1">
    <location>
        <begin position="176"/>
        <end position="250"/>
    </location>
</feature>
<dbReference type="EMBL" id="JBHSLD010000001">
    <property type="protein sequence ID" value="MFC5379311.1"/>
    <property type="molecule type" value="Genomic_DNA"/>
</dbReference>
<dbReference type="PROSITE" id="PS51644">
    <property type="entry name" value="HTH_OST"/>
    <property type="match status" value="1"/>
</dbReference>
<dbReference type="PANTHER" id="PTHR35811:SF1">
    <property type="entry name" value="HTH OST-TYPE DOMAIN-CONTAINING PROTEIN"/>
    <property type="match status" value="1"/>
</dbReference>
<dbReference type="Pfam" id="PF01936">
    <property type="entry name" value="NYN"/>
    <property type="match status" value="1"/>
</dbReference>
<dbReference type="InterPro" id="IPR041966">
    <property type="entry name" value="LOTUS-like"/>
</dbReference>